<dbReference type="PANTHER" id="PTHR11102">
    <property type="entry name" value="SEL-1-LIKE PROTEIN"/>
    <property type="match status" value="1"/>
</dbReference>
<protein>
    <recommendedName>
        <fullName evidence="5">HCP-like protein</fullName>
    </recommendedName>
</protein>
<dbReference type="InterPro" id="IPR006597">
    <property type="entry name" value="Sel1-like"/>
</dbReference>
<feature type="compositionally biased region" description="Low complexity" evidence="2">
    <location>
        <begin position="284"/>
        <end position="317"/>
    </location>
</feature>
<organism evidence="3 4">
    <name type="scientific">Linnemannia exigua</name>
    <dbReference type="NCBI Taxonomy" id="604196"/>
    <lineage>
        <taxon>Eukaryota</taxon>
        <taxon>Fungi</taxon>
        <taxon>Fungi incertae sedis</taxon>
        <taxon>Mucoromycota</taxon>
        <taxon>Mortierellomycotina</taxon>
        <taxon>Mortierellomycetes</taxon>
        <taxon>Mortierellales</taxon>
        <taxon>Mortierellaceae</taxon>
        <taxon>Linnemannia</taxon>
    </lineage>
</organism>
<dbReference type="InterPro" id="IPR011990">
    <property type="entry name" value="TPR-like_helical_dom_sf"/>
</dbReference>
<evidence type="ECO:0000313" key="4">
    <source>
        <dbReference type="Proteomes" id="UP001194580"/>
    </source>
</evidence>
<dbReference type="EMBL" id="JAAAIL010000443">
    <property type="protein sequence ID" value="KAG0275727.1"/>
    <property type="molecule type" value="Genomic_DNA"/>
</dbReference>
<dbReference type="AlphaFoldDB" id="A0AAD4DE27"/>
<comment type="similarity">
    <text evidence="1">Belongs to the sel-1 family.</text>
</comment>
<sequence length="539" mass="56423">MLHAGNPTDNDRDAGLVREGEQVVRLASRNKIVHVATHFDESVGVSGKEIVFLDPWRIAAIPGAVLDVIVAQEEQPEATGTAGIRGVSPVPPPSSSSSSSPSSIHGRTPSTQPMAPEQRDTNSPPTRIVPPLIPKRPVQTASVTLTPPTSSSSSSGVIGEARGTMAGGQANTGRSPEYGLPEAAMANFGHFDLPPEFLATLQRKAGGGGGGLTAATAESGGRAPQVGDFGADEGATSSPSAAGPEGGTGVGTEKPLPREPQQQYGQTQAQVLTQPRGAPQIQIPSSSSSSGTTAAPSSSSDAAGSNGHTNKIGNNNNKPAVVVDAAVLETMISQASAGDTAQQVALGDMYREWKDYKKAMEWYLKAATLRTTPTTTTTTTSATGESGKEARGSKEGDLRAQYNIGFMYQYGEGVGRNFRTAVEWYDRAAKQGDGLAGYKAGKLRRDGLLYHSIGTMHTLGKGVIQDSALVIGWFLKAAREGHLNTQNQLGRQQSSDRALNWYRQAAADGPPSGKGRLDSKRIWALFKREYSGGDSTRSS</sequence>
<reference evidence="3" key="1">
    <citation type="journal article" date="2020" name="Fungal Divers.">
        <title>Resolving the Mortierellaceae phylogeny through synthesis of multi-gene phylogenetics and phylogenomics.</title>
        <authorList>
            <person name="Vandepol N."/>
            <person name="Liber J."/>
            <person name="Desiro A."/>
            <person name="Na H."/>
            <person name="Kennedy M."/>
            <person name="Barry K."/>
            <person name="Grigoriev I.V."/>
            <person name="Miller A.N."/>
            <person name="O'Donnell K."/>
            <person name="Stajich J.E."/>
            <person name="Bonito G."/>
        </authorList>
    </citation>
    <scope>NUCLEOTIDE SEQUENCE</scope>
    <source>
        <strain evidence="3">NRRL 28262</strain>
    </source>
</reference>
<evidence type="ECO:0000256" key="2">
    <source>
        <dbReference type="SAM" id="MobiDB-lite"/>
    </source>
</evidence>
<feature type="compositionally biased region" description="Low complexity" evidence="2">
    <location>
        <begin position="374"/>
        <end position="383"/>
    </location>
</feature>
<feature type="region of interest" description="Disordered" evidence="2">
    <location>
        <begin position="202"/>
        <end position="317"/>
    </location>
</feature>
<evidence type="ECO:0000256" key="1">
    <source>
        <dbReference type="ARBA" id="ARBA00038101"/>
    </source>
</evidence>
<feature type="region of interest" description="Disordered" evidence="2">
    <location>
        <begin position="77"/>
        <end position="178"/>
    </location>
</feature>
<evidence type="ECO:0000313" key="3">
    <source>
        <dbReference type="EMBL" id="KAG0275727.1"/>
    </source>
</evidence>
<dbReference type="SUPFAM" id="SSF81901">
    <property type="entry name" value="HCP-like"/>
    <property type="match status" value="1"/>
</dbReference>
<proteinExistence type="inferred from homology"/>
<accession>A0AAD4DE27</accession>
<keyword evidence="4" id="KW-1185">Reference proteome</keyword>
<feature type="compositionally biased region" description="Polar residues" evidence="2">
    <location>
        <begin position="260"/>
        <end position="273"/>
    </location>
</feature>
<feature type="compositionally biased region" description="Polar residues" evidence="2">
    <location>
        <begin position="139"/>
        <end position="149"/>
    </location>
</feature>
<feature type="region of interest" description="Disordered" evidence="2">
    <location>
        <begin position="374"/>
        <end position="394"/>
    </location>
</feature>
<comment type="caution">
    <text evidence="3">The sequence shown here is derived from an EMBL/GenBank/DDBJ whole genome shotgun (WGS) entry which is preliminary data.</text>
</comment>
<dbReference type="PANTHER" id="PTHR11102:SF160">
    <property type="entry name" value="ERAD-ASSOCIATED E3 UBIQUITIN-PROTEIN LIGASE COMPONENT HRD3"/>
    <property type="match status" value="1"/>
</dbReference>
<dbReference type="Proteomes" id="UP001194580">
    <property type="component" value="Unassembled WGS sequence"/>
</dbReference>
<gene>
    <name evidence="3" type="ORF">BGZ95_008438</name>
</gene>
<evidence type="ECO:0008006" key="5">
    <source>
        <dbReference type="Google" id="ProtNLM"/>
    </source>
</evidence>
<dbReference type="SMART" id="SM00671">
    <property type="entry name" value="SEL1"/>
    <property type="match status" value="4"/>
</dbReference>
<name>A0AAD4DE27_9FUNG</name>
<dbReference type="Gene3D" id="1.25.40.10">
    <property type="entry name" value="Tetratricopeptide repeat domain"/>
    <property type="match status" value="1"/>
</dbReference>
<dbReference type="InterPro" id="IPR050767">
    <property type="entry name" value="Sel1_AlgK"/>
</dbReference>
<dbReference type="Pfam" id="PF08238">
    <property type="entry name" value="Sel1"/>
    <property type="match status" value="4"/>
</dbReference>